<comment type="caution">
    <text evidence="1">The sequence shown here is derived from an EMBL/GenBank/DDBJ whole genome shotgun (WGS) entry which is preliminary data.</text>
</comment>
<evidence type="ECO:0000313" key="2">
    <source>
        <dbReference type="Proteomes" id="UP001497382"/>
    </source>
</evidence>
<sequence length="118" mass="13781">MGSTLSDGGYSPFRTRYILYIEDKVTNSHTMFPMKAPHFKRYDVFASFFRGIIWRWVKLFLQFATPSVGVLKGAVRAGRPFRKGVKIRHVSGDDLVRGSDRFLYFLRKNIFFFFILAV</sequence>
<proteinExistence type="predicted"/>
<organism evidence="1 2">
    <name type="scientific">Larinioides sclopetarius</name>
    <dbReference type="NCBI Taxonomy" id="280406"/>
    <lineage>
        <taxon>Eukaryota</taxon>
        <taxon>Metazoa</taxon>
        <taxon>Ecdysozoa</taxon>
        <taxon>Arthropoda</taxon>
        <taxon>Chelicerata</taxon>
        <taxon>Arachnida</taxon>
        <taxon>Araneae</taxon>
        <taxon>Araneomorphae</taxon>
        <taxon>Entelegynae</taxon>
        <taxon>Araneoidea</taxon>
        <taxon>Araneidae</taxon>
        <taxon>Larinioides</taxon>
    </lineage>
</organism>
<gene>
    <name evidence="1" type="ORF">LARSCL_LOCUS6859</name>
</gene>
<dbReference type="Proteomes" id="UP001497382">
    <property type="component" value="Unassembled WGS sequence"/>
</dbReference>
<dbReference type="AlphaFoldDB" id="A0AAV1ZNF5"/>
<keyword evidence="2" id="KW-1185">Reference proteome</keyword>
<reference evidence="1 2" key="1">
    <citation type="submission" date="2024-04" db="EMBL/GenBank/DDBJ databases">
        <authorList>
            <person name="Rising A."/>
            <person name="Reimegard J."/>
            <person name="Sonavane S."/>
            <person name="Akerstrom W."/>
            <person name="Nylinder S."/>
            <person name="Hedman E."/>
            <person name="Kallberg Y."/>
        </authorList>
    </citation>
    <scope>NUCLEOTIDE SEQUENCE [LARGE SCALE GENOMIC DNA]</scope>
</reference>
<accession>A0AAV1ZNF5</accession>
<dbReference type="EMBL" id="CAXIEN010000067">
    <property type="protein sequence ID" value="CAL1273378.1"/>
    <property type="molecule type" value="Genomic_DNA"/>
</dbReference>
<protein>
    <submittedName>
        <fullName evidence="1">Uncharacterized protein</fullName>
    </submittedName>
</protein>
<name>A0AAV1ZNF5_9ARAC</name>
<evidence type="ECO:0000313" key="1">
    <source>
        <dbReference type="EMBL" id="CAL1273378.1"/>
    </source>
</evidence>